<reference evidence="2" key="2">
    <citation type="submission" date="2021-01" db="EMBL/GenBank/DDBJ databases">
        <authorList>
            <person name="Schikora-Tamarit M.A."/>
        </authorList>
    </citation>
    <scope>NUCLEOTIDE SEQUENCE</scope>
    <source>
        <strain evidence="2">CBS6341</strain>
    </source>
</reference>
<dbReference type="AlphaFoldDB" id="A0A9P8PXH0"/>
<name>A0A9P8PXH0_9ASCO</name>
<feature type="region of interest" description="Disordered" evidence="1">
    <location>
        <begin position="354"/>
        <end position="392"/>
    </location>
</feature>
<evidence type="ECO:0000313" key="3">
    <source>
        <dbReference type="Proteomes" id="UP000769528"/>
    </source>
</evidence>
<proteinExistence type="predicted"/>
<sequence length="452" mass="50826">MVSTKEYTSQTTDSAEPTKDKKQRPRPASLDLSDSLKVNSNNGMGEFAIKCISPGLPSLSAKMKSTVLISKSIEAQQRQIIASRNSTTDDVGNDDDEEEDNDDEIANKSENIIAQTSVSTVQTPSTSGLSATMENLSIPSERTNKRLRRDKAPPPLNLSQHANLNQIRPTINSAPIYNAPQGYYTPATTKRARFKIAKPVQNLAVNSRTSVGPSHMRVRSNITPLTPYDQAHLFNRKRRIPNTANPYGGHFISGRSISSTVPKSAILPRNPLSSLHRGGVHLTQQQLNRYQQQLAYQQYQWDKFKEFQNSSLKLGHVADVFHGNATRYAPLVAQPLSAQRQFFEINKETRDETIKKANNDEIIAEDEEEGEKAEEENDDDDDDGDDVENNAIEPDAKIGLYIRKQPTVRAEIRLANNIFKFDFERLQNSPDNDKERFLNHCTTVWDEFNKLT</sequence>
<reference evidence="2" key="1">
    <citation type="journal article" date="2021" name="Open Biol.">
        <title>Shared evolutionary footprints suggest mitochondrial oxidative damage underlies multiple complex I losses in fungi.</title>
        <authorList>
            <person name="Schikora-Tamarit M.A."/>
            <person name="Marcet-Houben M."/>
            <person name="Nosek J."/>
            <person name="Gabaldon T."/>
        </authorList>
    </citation>
    <scope>NUCLEOTIDE SEQUENCE</scope>
    <source>
        <strain evidence="2">CBS6341</strain>
    </source>
</reference>
<gene>
    <name evidence="2" type="ORF">WICMUC_001025</name>
</gene>
<feature type="region of interest" description="Disordered" evidence="1">
    <location>
        <begin position="80"/>
        <end position="160"/>
    </location>
</feature>
<dbReference type="Proteomes" id="UP000769528">
    <property type="component" value="Unassembled WGS sequence"/>
</dbReference>
<evidence type="ECO:0000313" key="2">
    <source>
        <dbReference type="EMBL" id="KAH3679405.1"/>
    </source>
</evidence>
<dbReference type="EMBL" id="JAEUBF010000315">
    <property type="protein sequence ID" value="KAH3679405.1"/>
    <property type="molecule type" value="Genomic_DNA"/>
</dbReference>
<feature type="compositionally biased region" description="Acidic residues" evidence="1">
    <location>
        <begin position="91"/>
        <end position="104"/>
    </location>
</feature>
<feature type="compositionally biased region" description="Low complexity" evidence="1">
    <location>
        <begin position="115"/>
        <end position="127"/>
    </location>
</feature>
<feature type="region of interest" description="Disordered" evidence="1">
    <location>
        <begin position="1"/>
        <end position="38"/>
    </location>
</feature>
<feature type="compositionally biased region" description="Polar residues" evidence="1">
    <location>
        <begin position="128"/>
        <end position="141"/>
    </location>
</feature>
<dbReference type="OrthoDB" id="3977264at2759"/>
<organism evidence="2 3">
    <name type="scientific">Wickerhamomyces mucosus</name>
    <dbReference type="NCBI Taxonomy" id="1378264"/>
    <lineage>
        <taxon>Eukaryota</taxon>
        <taxon>Fungi</taxon>
        <taxon>Dikarya</taxon>
        <taxon>Ascomycota</taxon>
        <taxon>Saccharomycotina</taxon>
        <taxon>Saccharomycetes</taxon>
        <taxon>Phaffomycetales</taxon>
        <taxon>Wickerhamomycetaceae</taxon>
        <taxon>Wickerhamomyces</taxon>
    </lineage>
</organism>
<protein>
    <submittedName>
        <fullName evidence="2">Uncharacterized protein</fullName>
    </submittedName>
</protein>
<accession>A0A9P8PXH0</accession>
<feature type="compositionally biased region" description="Polar residues" evidence="1">
    <location>
        <begin position="1"/>
        <end position="15"/>
    </location>
</feature>
<feature type="compositionally biased region" description="Acidic residues" evidence="1">
    <location>
        <begin position="362"/>
        <end position="388"/>
    </location>
</feature>
<comment type="caution">
    <text evidence="2">The sequence shown here is derived from an EMBL/GenBank/DDBJ whole genome shotgun (WGS) entry which is preliminary data.</text>
</comment>
<keyword evidence="3" id="KW-1185">Reference proteome</keyword>
<evidence type="ECO:0000256" key="1">
    <source>
        <dbReference type="SAM" id="MobiDB-lite"/>
    </source>
</evidence>